<comment type="similarity">
    <text evidence="2">Belongs to the YkuD family.</text>
</comment>
<reference evidence="10 12" key="1">
    <citation type="submission" date="2017-08" db="EMBL/GenBank/DDBJ databases">
        <title>Draft Genome Sequence of the Marine Bacterium Oceanimonas baumannii ATCC 700832.</title>
        <authorList>
            <person name="Mcclelland W.D."/>
            <person name="Brennan M.A."/>
            <person name="Trachtenberg A.M."/>
            <person name="Maclea K.S."/>
        </authorList>
    </citation>
    <scope>NUCLEOTIDE SEQUENCE [LARGE SCALE GENOMIC DNA]</scope>
    <source>
        <strain evidence="10 12">ATCC 700832</strain>
    </source>
</reference>
<dbReference type="AlphaFoldDB" id="A0A235CMX1"/>
<evidence type="ECO:0000256" key="3">
    <source>
        <dbReference type="ARBA" id="ARBA00022679"/>
    </source>
</evidence>
<feature type="domain" description="L,D-TPase catalytic" evidence="9">
    <location>
        <begin position="224"/>
        <end position="399"/>
    </location>
</feature>
<evidence type="ECO:0000256" key="4">
    <source>
        <dbReference type="ARBA" id="ARBA00022960"/>
    </source>
</evidence>
<dbReference type="EMBL" id="SODO01000001">
    <property type="protein sequence ID" value="TDW62503.1"/>
    <property type="molecule type" value="Genomic_DNA"/>
</dbReference>
<comment type="caution">
    <text evidence="10">The sequence shown here is derived from an EMBL/GenBank/DDBJ whole genome shotgun (WGS) entry which is preliminary data.</text>
</comment>
<organism evidence="10 12">
    <name type="scientific">Oceanimonas baumannii</name>
    <dbReference type="NCBI Taxonomy" id="129578"/>
    <lineage>
        <taxon>Bacteria</taxon>
        <taxon>Pseudomonadati</taxon>
        <taxon>Pseudomonadota</taxon>
        <taxon>Gammaproteobacteria</taxon>
        <taxon>Aeromonadales</taxon>
        <taxon>Aeromonadaceae</taxon>
        <taxon>Oceanimonas</taxon>
    </lineage>
</organism>
<dbReference type="GO" id="GO:0004180">
    <property type="term" value="F:carboxypeptidase activity"/>
    <property type="evidence" value="ECO:0007669"/>
    <property type="project" value="UniProtKB-ARBA"/>
</dbReference>
<evidence type="ECO:0000256" key="5">
    <source>
        <dbReference type="ARBA" id="ARBA00022984"/>
    </source>
</evidence>
<accession>A0A235CMX1</accession>
<feature type="chain" id="PRO_5012737315" evidence="8">
    <location>
        <begin position="18"/>
        <end position="433"/>
    </location>
</feature>
<dbReference type="SUPFAM" id="SSF141523">
    <property type="entry name" value="L,D-transpeptidase catalytic domain-like"/>
    <property type="match status" value="1"/>
</dbReference>
<feature type="signal peptide" evidence="8">
    <location>
        <begin position="1"/>
        <end position="17"/>
    </location>
</feature>
<dbReference type="Proteomes" id="UP000295058">
    <property type="component" value="Unassembled WGS sequence"/>
</dbReference>
<protein>
    <submittedName>
        <fullName evidence="10">Murein L,D-transpeptidase</fullName>
    </submittedName>
    <submittedName>
        <fullName evidence="11">Peptidoglycan binding protein</fullName>
    </submittedName>
</protein>
<dbReference type="GO" id="GO:0016740">
    <property type="term" value="F:transferase activity"/>
    <property type="evidence" value="ECO:0007669"/>
    <property type="project" value="UniProtKB-KW"/>
</dbReference>
<keyword evidence="6 7" id="KW-0961">Cell wall biogenesis/degradation</keyword>
<dbReference type="Gene3D" id="2.40.440.10">
    <property type="entry name" value="L,D-transpeptidase catalytic domain-like"/>
    <property type="match status" value="1"/>
</dbReference>
<dbReference type="InterPro" id="IPR002477">
    <property type="entry name" value="Peptidoglycan-bd-like"/>
</dbReference>
<dbReference type="Pfam" id="PF01471">
    <property type="entry name" value="PG_binding_1"/>
    <property type="match status" value="1"/>
</dbReference>
<reference evidence="11 13" key="2">
    <citation type="submission" date="2019-03" db="EMBL/GenBank/DDBJ databases">
        <title>Genomic Encyclopedia of Archaeal and Bacterial Type Strains, Phase II (KMG-II): from individual species to whole genera.</title>
        <authorList>
            <person name="Goeker M."/>
        </authorList>
    </citation>
    <scope>NUCLEOTIDE SEQUENCE [LARGE SCALE GENOMIC DNA]</scope>
    <source>
        <strain evidence="11 13">DSM 15594</strain>
    </source>
</reference>
<keyword evidence="3" id="KW-0808">Transferase</keyword>
<keyword evidence="4 7" id="KW-0133">Cell shape</keyword>
<evidence type="ECO:0000256" key="7">
    <source>
        <dbReference type="PROSITE-ProRule" id="PRU01373"/>
    </source>
</evidence>
<dbReference type="CDD" id="cd16913">
    <property type="entry name" value="YkuD_like"/>
    <property type="match status" value="1"/>
</dbReference>
<dbReference type="OrthoDB" id="9778545at2"/>
<dbReference type="UniPathway" id="UPA00219"/>
<keyword evidence="13" id="KW-1185">Reference proteome</keyword>
<evidence type="ECO:0000313" key="11">
    <source>
        <dbReference type="EMBL" id="TDW62503.1"/>
    </source>
</evidence>
<dbReference type="PANTHER" id="PTHR41533:SF2">
    <property type="entry name" value="BLR7131 PROTEIN"/>
    <property type="match status" value="1"/>
</dbReference>
<dbReference type="GO" id="GO:0008360">
    <property type="term" value="P:regulation of cell shape"/>
    <property type="evidence" value="ECO:0007669"/>
    <property type="project" value="UniProtKB-UniRule"/>
</dbReference>
<evidence type="ECO:0000313" key="12">
    <source>
        <dbReference type="Proteomes" id="UP000243640"/>
    </source>
</evidence>
<evidence type="ECO:0000256" key="8">
    <source>
        <dbReference type="SAM" id="SignalP"/>
    </source>
</evidence>
<comment type="pathway">
    <text evidence="1 7">Cell wall biogenesis; peptidoglycan biosynthesis.</text>
</comment>
<sequence length="433" mass="49206">MRVLLLLFSLFSMPAMAEWLWHHNQQLNEAGQQLQQLLLPDQHTFNAMSTNERDAWLTQQWRQVLTERERFAQYTLPAHWRTQGFEQAIAQQSLAAYMAGQVPDYNGYRELYRHYQRLSNQPAYTPLPAGPAIRPGERDAAIPALRARLTELGRAVPAPVGRPDVLDPPLANQLKKLQQAGGLNVTGELNKPTRTLLDRTPAGVRQEIKTNLHRWLYLPPATASYVLINIPSYRLTLVRNDRPQLAMKVIVGRPDWPTPELATHISALKVNPDWTPTANIMREELLPAQRKDGGFLDRNGFMAWLPGQSTPVLPSSVNWQSPPPGLRLVQQPGPANALGRLKFEMQNRHSVYLHDTPDKALFSHDQRALSHGCVRLAEPEALATGLGWQLPEHKHTQVLPPPERLPVYMVYFTTWTEGNSLVFAHDIYRKNRI</sequence>
<dbReference type="Pfam" id="PF03734">
    <property type="entry name" value="YkuD"/>
    <property type="match status" value="1"/>
</dbReference>
<evidence type="ECO:0000313" key="13">
    <source>
        <dbReference type="Proteomes" id="UP000295058"/>
    </source>
</evidence>
<gene>
    <name evidence="10" type="ORF">B6S09_05865</name>
    <name evidence="11" type="ORF">LY04_00575</name>
</gene>
<evidence type="ECO:0000259" key="9">
    <source>
        <dbReference type="PROSITE" id="PS52029"/>
    </source>
</evidence>
<evidence type="ECO:0000313" key="10">
    <source>
        <dbReference type="EMBL" id="OYD25205.1"/>
    </source>
</evidence>
<evidence type="ECO:0000256" key="1">
    <source>
        <dbReference type="ARBA" id="ARBA00004752"/>
    </source>
</evidence>
<dbReference type="Gene3D" id="1.10.101.10">
    <property type="entry name" value="PGBD-like superfamily/PGBD"/>
    <property type="match status" value="1"/>
</dbReference>
<dbReference type="PROSITE" id="PS52029">
    <property type="entry name" value="LD_TPASE"/>
    <property type="match status" value="1"/>
</dbReference>
<feature type="active site" description="Nucleophile" evidence="7">
    <location>
        <position position="373"/>
    </location>
</feature>
<dbReference type="PANTHER" id="PTHR41533">
    <property type="entry name" value="L,D-TRANSPEPTIDASE HI_1667-RELATED"/>
    <property type="match status" value="1"/>
</dbReference>
<keyword evidence="8" id="KW-0732">Signal</keyword>
<name>A0A235CMX1_9GAMM</name>
<dbReference type="InterPro" id="IPR036366">
    <property type="entry name" value="PGBDSf"/>
</dbReference>
<dbReference type="EMBL" id="NQJF01000004">
    <property type="protein sequence ID" value="OYD25205.1"/>
    <property type="molecule type" value="Genomic_DNA"/>
</dbReference>
<feature type="active site" description="Proton donor/acceptor" evidence="7">
    <location>
        <position position="354"/>
    </location>
</feature>
<dbReference type="SUPFAM" id="SSF47090">
    <property type="entry name" value="PGBD-like"/>
    <property type="match status" value="1"/>
</dbReference>
<evidence type="ECO:0000256" key="6">
    <source>
        <dbReference type="ARBA" id="ARBA00023316"/>
    </source>
</evidence>
<keyword evidence="5 7" id="KW-0573">Peptidoglycan synthesis</keyword>
<proteinExistence type="inferred from homology"/>
<dbReference type="RefSeq" id="WP_094277573.1">
    <property type="nucleotide sequence ID" value="NZ_NQJF01000004.1"/>
</dbReference>
<dbReference type="InterPro" id="IPR005490">
    <property type="entry name" value="LD_TPept_cat_dom"/>
</dbReference>
<dbReference type="Proteomes" id="UP000243640">
    <property type="component" value="Unassembled WGS sequence"/>
</dbReference>
<dbReference type="GO" id="GO:0009252">
    <property type="term" value="P:peptidoglycan biosynthetic process"/>
    <property type="evidence" value="ECO:0007669"/>
    <property type="project" value="UniProtKB-UniPathway"/>
</dbReference>
<dbReference type="GO" id="GO:0071555">
    <property type="term" value="P:cell wall organization"/>
    <property type="evidence" value="ECO:0007669"/>
    <property type="project" value="UniProtKB-UniRule"/>
</dbReference>
<dbReference type="InterPro" id="IPR036365">
    <property type="entry name" value="PGBD-like_sf"/>
</dbReference>
<dbReference type="InterPro" id="IPR052905">
    <property type="entry name" value="LD-transpeptidase_YkuD-like"/>
</dbReference>
<dbReference type="InterPro" id="IPR038063">
    <property type="entry name" value="Transpep_catalytic_dom"/>
</dbReference>
<evidence type="ECO:0000256" key="2">
    <source>
        <dbReference type="ARBA" id="ARBA00005992"/>
    </source>
</evidence>